<evidence type="ECO:0000313" key="2">
    <source>
        <dbReference type="Proteomes" id="UP000640614"/>
    </source>
</evidence>
<dbReference type="EMBL" id="PRDM01000005">
    <property type="protein sequence ID" value="MBE8727161.1"/>
    <property type="molecule type" value="Genomic_DNA"/>
</dbReference>
<sequence length="66" mass="7976">MTLQIIISPKSKVLFHADFKRFKQMYANYFFNLLDLPNLQENYSRRGASFNCNYLQLQMCLIEEYN</sequence>
<comment type="caution">
    <text evidence="1">The sequence shown here is derived from an EMBL/GenBank/DDBJ whole genome shotgun (WGS) entry which is preliminary data.</text>
</comment>
<dbReference type="Proteomes" id="UP000640614">
    <property type="component" value="Unassembled WGS sequence"/>
</dbReference>
<keyword evidence="2" id="KW-1185">Reference proteome</keyword>
<gene>
    <name evidence="1" type="ORF">C4F50_19790</name>
</gene>
<proteinExistence type="predicted"/>
<organism evidence="1 2">
    <name type="scientific">Flavobacterium hungaricum</name>
    <dbReference type="NCBI Taxonomy" id="2082725"/>
    <lineage>
        <taxon>Bacteria</taxon>
        <taxon>Pseudomonadati</taxon>
        <taxon>Bacteroidota</taxon>
        <taxon>Flavobacteriia</taxon>
        <taxon>Flavobacteriales</taxon>
        <taxon>Flavobacteriaceae</taxon>
        <taxon>Flavobacterium</taxon>
    </lineage>
</organism>
<accession>A0ABR9TPI5</accession>
<evidence type="ECO:0000313" key="1">
    <source>
        <dbReference type="EMBL" id="MBE8727161.1"/>
    </source>
</evidence>
<reference evidence="1 2" key="1">
    <citation type="submission" date="2018-07" db="EMBL/GenBank/DDBJ databases">
        <title>Genome assembly of strain KB82.</title>
        <authorList>
            <person name="Kukolya J."/>
            <person name="Horvath B."/>
            <person name="Nagy I."/>
            <person name="Toth A."/>
        </authorList>
    </citation>
    <scope>NUCLEOTIDE SEQUENCE [LARGE SCALE GENOMIC DNA]</scope>
    <source>
        <strain evidence="1 2">Kb82</strain>
    </source>
</reference>
<name>A0ABR9TPI5_9FLAO</name>
<protein>
    <submittedName>
        <fullName evidence="1">Uncharacterized protein</fullName>
    </submittedName>
</protein>